<dbReference type="InterPro" id="IPR050834">
    <property type="entry name" value="Glycosyltransf_2"/>
</dbReference>
<dbReference type="Proteomes" id="UP000178082">
    <property type="component" value="Unassembled WGS sequence"/>
</dbReference>
<sequence>MSYPKITVFMPVYNAERHLGEAIESILYQTYRDFEFLIINDGSTDTSKEIILSYNDPRIIFVDNKENLGLPFSLNKGLKLAKGEYIARMDADDVSFPKRLEKQVTFLKDNSDVDMVASWIEKVDEDGKHLGFWRADRKNNIPEEIYYTLHFKNCIAHSSVLFNKELILGLGGYKKDFLNEDYELWLRLSKVAKINKIKEVLVKYRESNSPSKSQAYRLYVERLYMASFHEFLSDERQKEILFFIKDPERKKMPAKFSEILKVYNQMSNKIINSADSTLLDIKKLKRFCRRRKSHFIFNMVKRNYLGF</sequence>
<dbReference type="EMBL" id="MGDI01000037">
    <property type="protein sequence ID" value="OGL51832.1"/>
    <property type="molecule type" value="Genomic_DNA"/>
</dbReference>
<evidence type="ECO:0000313" key="6">
    <source>
        <dbReference type="Proteomes" id="UP000178082"/>
    </source>
</evidence>
<feature type="domain" description="Glycosyltransferase 2-like" evidence="4">
    <location>
        <begin position="7"/>
        <end position="130"/>
    </location>
</feature>
<evidence type="ECO:0000256" key="1">
    <source>
        <dbReference type="ARBA" id="ARBA00006739"/>
    </source>
</evidence>
<dbReference type="AlphaFoldDB" id="A0A1F7SDH4"/>
<evidence type="ECO:0000256" key="2">
    <source>
        <dbReference type="ARBA" id="ARBA00022676"/>
    </source>
</evidence>
<comment type="caution">
    <text evidence="5">The sequence shown here is derived from an EMBL/GenBank/DDBJ whole genome shotgun (WGS) entry which is preliminary data.</text>
</comment>
<keyword evidence="2" id="KW-0328">Glycosyltransferase</keyword>
<dbReference type="GO" id="GO:0016757">
    <property type="term" value="F:glycosyltransferase activity"/>
    <property type="evidence" value="ECO:0007669"/>
    <property type="project" value="UniProtKB-KW"/>
</dbReference>
<dbReference type="InterPro" id="IPR029044">
    <property type="entry name" value="Nucleotide-diphossugar_trans"/>
</dbReference>
<evidence type="ECO:0000259" key="4">
    <source>
        <dbReference type="Pfam" id="PF00535"/>
    </source>
</evidence>
<proteinExistence type="inferred from homology"/>
<accession>A0A1F7SDH4</accession>
<dbReference type="InterPro" id="IPR001173">
    <property type="entry name" value="Glyco_trans_2-like"/>
</dbReference>
<gene>
    <name evidence="5" type="ORF">A3G31_12680</name>
</gene>
<name>A0A1F7SDH4_9BACT</name>
<comment type="similarity">
    <text evidence="1">Belongs to the glycosyltransferase 2 family.</text>
</comment>
<dbReference type="Pfam" id="PF00535">
    <property type="entry name" value="Glycos_transf_2"/>
    <property type="match status" value="1"/>
</dbReference>
<dbReference type="STRING" id="1817883.A3G31_12680"/>
<dbReference type="PANTHER" id="PTHR43685:SF5">
    <property type="entry name" value="GLYCOSYLTRANSFERASE EPSE-RELATED"/>
    <property type="match status" value="1"/>
</dbReference>
<evidence type="ECO:0000256" key="3">
    <source>
        <dbReference type="ARBA" id="ARBA00022679"/>
    </source>
</evidence>
<evidence type="ECO:0000313" key="5">
    <source>
        <dbReference type="EMBL" id="OGL51832.1"/>
    </source>
</evidence>
<keyword evidence="3" id="KW-0808">Transferase</keyword>
<organism evidence="5 6">
    <name type="scientific">Candidatus Schekmanbacteria bacterium RIFCSPLOWO2_12_FULL_38_15</name>
    <dbReference type="NCBI Taxonomy" id="1817883"/>
    <lineage>
        <taxon>Bacteria</taxon>
        <taxon>Candidatus Schekmaniibacteriota</taxon>
    </lineage>
</organism>
<reference evidence="5 6" key="1">
    <citation type="journal article" date="2016" name="Nat. Commun.">
        <title>Thousands of microbial genomes shed light on interconnected biogeochemical processes in an aquifer system.</title>
        <authorList>
            <person name="Anantharaman K."/>
            <person name="Brown C.T."/>
            <person name="Hug L.A."/>
            <person name="Sharon I."/>
            <person name="Castelle C.J."/>
            <person name="Probst A.J."/>
            <person name="Thomas B.C."/>
            <person name="Singh A."/>
            <person name="Wilkins M.J."/>
            <person name="Karaoz U."/>
            <person name="Brodie E.L."/>
            <person name="Williams K.H."/>
            <person name="Hubbard S.S."/>
            <person name="Banfield J.F."/>
        </authorList>
    </citation>
    <scope>NUCLEOTIDE SEQUENCE [LARGE SCALE GENOMIC DNA]</scope>
</reference>
<protein>
    <recommendedName>
        <fullName evidence="4">Glycosyltransferase 2-like domain-containing protein</fullName>
    </recommendedName>
</protein>
<dbReference type="SUPFAM" id="SSF53448">
    <property type="entry name" value="Nucleotide-diphospho-sugar transferases"/>
    <property type="match status" value="1"/>
</dbReference>
<dbReference type="PANTHER" id="PTHR43685">
    <property type="entry name" value="GLYCOSYLTRANSFERASE"/>
    <property type="match status" value="1"/>
</dbReference>
<dbReference type="Gene3D" id="3.90.550.10">
    <property type="entry name" value="Spore Coat Polysaccharide Biosynthesis Protein SpsA, Chain A"/>
    <property type="match status" value="1"/>
</dbReference>